<accession>A0A413FR67</accession>
<dbReference type="AlphaFoldDB" id="A0A413FR67"/>
<feature type="transmembrane region" description="Helical" evidence="1">
    <location>
        <begin position="176"/>
        <end position="200"/>
    </location>
</feature>
<sequence length="202" mass="22462">MVSTIVSTTILYWTTAIDLLLILLTLFAMYPRKTEHRQILIGQVIGSTILVTVPMLFAFVFKCIPADWVLGFFGFVPIAFGIRYLFAACEADENALKIAREREDKSLVLTMMIIALSSCLPDNIGLFTPYMATLSAGRLAVALATFMINILLLAFISQRLAKIPKIGEVFERFGRWITAFVYIVLGVLVIVEAGTIPHILNL</sequence>
<feature type="transmembrane region" description="Helical" evidence="1">
    <location>
        <begin position="107"/>
        <end position="130"/>
    </location>
</feature>
<feature type="transmembrane region" description="Helical" evidence="1">
    <location>
        <begin position="6"/>
        <end position="27"/>
    </location>
</feature>
<dbReference type="EMBL" id="JACSZT010000008">
    <property type="protein sequence ID" value="MBC6499014.1"/>
    <property type="molecule type" value="Genomic_DNA"/>
</dbReference>
<dbReference type="Pfam" id="PF03596">
    <property type="entry name" value="Cad"/>
    <property type="match status" value="1"/>
</dbReference>
<evidence type="ECO:0000313" key="2">
    <source>
        <dbReference type="EMBL" id="MBC6499014.1"/>
    </source>
</evidence>
<gene>
    <name evidence="2" type="ORF">H7R52_10105</name>
</gene>
<proteinExistence type="predicted"/>
<dbReference type="InterPro" id="IPR004676">
    <property type="entry name" value="Cd-R_transporter"/>
</dbReference>
<dbReference type="RefSeq" id="WP_118704078.1">
    <property type="nucleotide sequence ID" value="NZ_CABJBN010000003.1"/>
</dbReference>
<keyword evidence="1" id="KW-1133">Transmembrane helix</keyword>
<comment type="caution">
    <text evidence="2">The sequence shown here is derived from an EMBL/GenBank/DDBJ whole genome shotgun (WGS) entry which is preliminary data.</text>
</comment>
<dbReference type="Proteomes" id="UP000650485">
    <property type="component" value="Unassembled WGS sequence"/>
</dbReference>
<organism evidence="2 3">
    <name type="scientific">Weissella confusa</name>
    <name type="common">Lactobacillus confusus</name>
    <dbReference type="NCBI Taxonomy" id="1583"/>
    <lineage>
        <taxon>Bacteria</taxon>
        <taxon>Bacillati</taxon>
        <taxon>Bacillota</taxon>
        <taxon>Bacilli</taxon>
        <taxon>Lactobacillales</taxon>
        <taxon>Lactobacillaceae</taxon>
        <taxon>Weissella</taxon>
    </lineage>
</organism>
<reference evidence="2" key="1">
    <citation type="submission" date="2020-08" db="EMBL/GenBank/DDBJ databases">
        <title>Complete genome sequence of Weissella confusa strain FS54 provides insights into metabolic potential.</title>
        <authorList>
            <person name="Fhoula I."/>
            <person name="Najjari A."/>
            <person name="Lekired A."/>
            <person name="Bessrour-Aouam N."/>
            <person name="Jaballah S."/>
            <person name="Klibi N."/>
            <person name="Ouzari H.-I."/>
        </authorList>
    </citation>
    <scope>NUCLEOTIDE SEQUENCE</scope>
    <source>
        <strain evidence="2">FS54</strain>
    </source>
</reference>
<keyword evidence="1" id="KW-0812">Transmembrane</keyword>
<keyword evidence="1" id="KW-0472">Membrane</keyword>
<evidence type="ECO:0000313" key="3">
    <source>
        <dbReference type="Proteomes" id="UP000650485"/>
    </source>
</evidence>
<name>A0A413FR67_WEICO</name>
<protein>
    <submittedName>
        <fullName evidence="2">Cadmium resistance transporter</fullName>
    </submittedName>
</protein>
<feature type="transmembrane region" description="Helical" evidence="1">
    <location>
        <begin position="39"/>
        <end position="62"/>
    </location>
</feature>
<evidence type="ECO:0000256" key="1">
    <source>
        <dbReference type="SAM" id="Phobius"/>
    </source>
</evidence>
<feature type="transmembrane region" description="Helical" evidence="1">
    <location>
        <begin position="136"/>
        <end position="156"/>
    </location>
</feature>
<feature type="transmembrane region" description="Helical" evidence="1">
    <location>
        <begin position="68"/>
        <end position="86"/>
    </location>
</feature>